<organism evidence="1 2">
    <name type="scientific">Cellulomonas xiejunii</name>
    <dbReference type="NCBI Taxonomy" id="2968083"/>
    <lineage>
        <taxon>Bacteria</taxon>
        <taxon>Bacillati</taxon>
        <taxon>Actinomycetota</taxon>
        <taxon>Actinomycetes</taxon>
        <taxon>Micrococcales</taxon>
        <taxon>Cellulomonadaceae</taxon>
        <taxon>Cellulomonas</taxon>
    </lineage>
</organism>
<evidence type="ECO:0000313" key="1">
    <source>
        <dbReference type="EMBL" id="UUI71338.1"/>
    </source>
</evidence>
<keyword evidence="2" id="KW-1185">Reference proteome</keyword>
<accession>A0ABY5KN56</accession>
<dbReference type="RefSeq" id="WP_227575373.1">
    <property type="nucleotide sequence ID" value="NZ_CP101987.1"/>
</dbReference>
<evidence type="ECO:0008006" key="3">
    <source>
        <dbReference type="Google" id="ProtNLM"/>
    </source>
</evidence>
<protein>
    <recommendedName>
        <fullName evidence="3">XRE family transcriptional regulator</fullName>
    </recommendedName>
</protein>
<dbReference type="EMBL" id="CP101987">
    <property type="protein sequence ID" value="UUI71338.1"/>
    <property type="molecule type" value="Genomic_DNA"/>
</dbReference>
<name>A0ABY5KN56_9CELL</name>
<evidence type="ECO:0000313" key="2">
    <source>
        <dbReference type="Proteomes" id="UP001316384"/>
    </source>
</evidence>
<reference evidence="1 2" key="1">
    <citation type="submission" date="2022-07" db="EMBL/GenBank/DDBJ databases">
        <title>Novel species in genus cellulomonas.</title>
        <authorList>
            <person name="Ye L."/>
        </authorList>
    </citation>
    <scope>NUCLEOTIDE SEQUENCE [LARGE SCALE GENOMIC DNA]</scope>
    <source>
        <strain evidence="2">zg-B89</strain>
    </source>
</reference>
<proteinExistence type="predicted"/>
<gene>
    <name evidence="1" type="ORF">NP048_16320</name>
</gene>
<dbReference type="InterPro" id="IPR010982">
    <property type="entry name" value="Lambda_DNA-bd_dom_sf"/>
</dbReference>
<dbReference type="Proteomes" id="UP001316384">
    <property type="component" value="Chromosome"/>
</dbReference>
<sequence length="84" mass="8974">MSDLNNDLCASVLAVMSERAVSMRAVARLLDRSAGYVSGRLTGRHALSVDILAAAAQVAHMSERAFMAAVMRDYMSRTVGPTSD</sequence>
<dbReference type="SUPFAM" id="SSF47413">
    <property type="entry name" value="lambda repressor-like DNA-binding domains"/>
    <property type="match status" value="1"/>
</dbReference>